<comment type="caution">
    <text evidence="5">The sequence shown here is derived from an EMBL/GenBank/DDBJ whole genome shotgun (WGS) entry which is preliminary data.</text>
</comment>
<evidence type="ECO:0000313" key="5">
    <source>
        <dbReference type="EMBL" id="MFD1144007.1"/>
    </source>
</evidence>
<dbReference type="EMBL" id="JBHTLP010000019">
    <property type="protein sequence ID" value="MFD1144007.1"/>
    <property type="molecule type" value="Genomic_DNA"/>
</dbReference>
<dbReference type="InterPro" id="IPR001173">
    <property type="entry name" value="Glyco_trans_2-like"/>
</dbReference>
<dbReference type="InterPro" id="IPR029044">
    <property type="entry name" value="Nucleotide-diphossugar_trans"/>
</dbReference>
<keyword evidence="6" id="KW-1185">Reference proteome</keyword>
<dbReference type="PANTHER" id="PTHR43179:SF12">
    <property type="entry name" value="GALACTOFURANOSYLTRANSFERASE GLFT2"/>
    <property type="match status" value="1"/>
</dbReference>
<feature type="domain" description="Glycosyltransferase 2-like" evidence="4">
    <location>
        <begin position="5"/>
        <end position="161"/>
    </location>
</feature>
<proteinExistence type="inferred from homology"/>
<organism evidence="5 6">
    <name type="scientific">Larkinella insperata</name>
    <dbReference type="NCBI Taxonomy" id="332158"/>
    <lineage>
        <taxon>Bacteria</taxon>
        <taxon>Pseudomonadati</taxon>
        <taxon>Bacteroidota</taxon>
        <taxon>Cytophagia</taxon>
        <taxon>Cytophagales</taxon>
        <taxon>Spirosomataceae</taxon>
        <taxon>Larkinella</taxon>
    </lineage>
</organism>
<evidence type="ECO:0000256" key="1">
    <source>
        <dbReference type="ARBA" id="ARBA00006739"/>
    </source>
</evidence>
<name>A0ABW3QE01_9BACT</name>
<accession>A0ABW3QE01</accession>
<dbReference type="GO" id="GO:0016757">
    <property type="term" value="F:glycosyltransferase activity"/>
    <property type="evidence" value="ECO:0007669"/>
    <property type="project" value="UniProtKB-KW"/>
</dbReference>
<reference evidence="6" key="1">
    <citation type="journal article" date="2019" name="Int. J. Syst. Evol. Microbiol.">
        <title>The Global Catalogue of Microorganisms (GCM) 10K type strain sequencing project: providing services to taxonomists for standard genome sequencing and annotation.</title>
        <authorList>
            <consortium name="The Broad Institute Genomics Platform"/>
            <consortium name="The Broad Institute Genome Sequencing Center for Infectious Disease"/>
            <person name="Wu L."/>
            <person name="Ma J."/>
        </authorList>
    </citation>
    <scope>NUCLEOTIDE SEQUENCE [LARGE SCALE GENOMIC DNA]</scope>
    <source>
        <strain evidence="6">CCUG 55608</strain>
    </source>
</reference>
<sequence>MQDCSIVVVTRNRVDTLLWTLDKLSRLPEKPPLIVVDNASTDGTPERVRQHFPEVTVVALSENRACSARNEGVRIAQTPLVSFCDDDSFWEPGALTKAVAYFKHYPHLGVLAGKVLVNEEETVDPVCDAMQNSPLTDPRPLPGPAILGFVCCAVVVRKTAFLEVGGFHRRFAIAGEERMFSVDMRTHGWSLAYADDMVAHHYPSQQRNYSFRQQNITRDTLWYYWLRRPWYYALRHTLLIHRASRSDADVRRGYRTALKALPSILKNRRVVPPAVEEQILKIESFY</sequence>
<keyword evidence="3 5" id="KW-0808">Transferase</keyword>
<evidence type="ECO:0000259" key="4">
    <source>
        <dbReference type="Pfam" id="PF00535"/>
    </source>
</evidence>
<dbReference type="Gene3D" id="3.90.550.10">
    <property type="entry name" value="Spore Coat Polysaccharide Biosynthesis Protein SpsA, Chain A"/>
    <property type="match status" value="1"/>
</dbReference>
<dbReference type="RefSeq" id="WP_265993459.1">
    <property type="nucleotide sequence ID" value="NZ_CP110973.1"/>
</dbReference>
<dbReference type="EC" id="2.4.-.-" evidence="5"/>
<evidence type="ECO:0000256" key="2">
    <source>
        <dbReference type="ARBA" id="ARBA00022676"/>
    </source>
</evidence>
<protein>
    <submittedName>
        <fullName evidence="5">Glycosyltransferase family 2 protein</fullName>
        <ecNumber evidence="5">2.4.-.-</ecNumber>
    </submittedName>
</protein>
<dbReference type="Pfam" id="PF00535">
    <property type="entry name" value="Glycos_transf_2"/>
    <property type="match status" value="1"/>
</dbReference>
<evidence type="ECO:0000256" key="3">
    <source>
        <dbReference type="ARBA" id="ARBA00022679"/>
    </source>
</evidence>
<gene>
    <name evidence="5" type="ORF">ACFQ4C_22975</name>
</gene>
<keyword evidence="2 5" id="KW-0328">Glycosyltransferase</keyword>
<evidence type="ECO:0000313" key="6">
    <source>
        <dbReference type="Proteomes" id="UP001597116"/>
    </source>
</evidence>
<dbReference type="Proteomes" id="UP001597116">
    <property type="component" value="Unassembled WGS sequence"/>
</dbReference>
<dbReference type="PANTHER" id="PTHR43179">
    <property type="entry name" value="RHAMNOSYLTRANSFERASE WBBL"/>
    <property type="match status" value="1"/>
</dbReference>
<comment type="similarity">
    <text evidence="1">Belongs to the glycosyltransferase 2 family.</text>
</comment>
<dbReference type="SUPFAM" id="SSF53448">
    <property type="entry name" value="Nucleotide-diphospho-sugar transferases"/>
    <property type="match status" value="1"/>
</dbReference>